<name>A0A141SEM8_AGACH</name>
<gene>
    <name evidence="3" type="primary">ycf22</name>
    <name evidence="3" type="ORF">Gchil_091</name>
</gene>
<sequence length="216" mass="24872">MIKAKLNQTWKYLNNVMLFCVFILIFLIASMSLKIKKDSYSLFILFNNGYGLKEGSEVLMRGINIGYINRIQIQYNYVLVKASINASSILIPKNSLVETTQTGLLNDTVVDITPLENISIQDIKNVNVYTQSCMQSMFLCHFDYIKGERGLNYDDLVRAATRISQRLDDPILFQLTNLFLQNTINISNEFIELTDNIVNITILLYDYLSQLLLNQR</sequence>
<dbReference type="Pfam" id="PF02470">
    <property type="entry name" value="MlaD"/>
    <property type="match status" value="1"/>
</dbReference>
<dbReference type="InterPro" id="IPR003399">
    <property type="entry name" value="Mce/MlaD"/>
</dbReference>
<evidence type="ECO:0000313" key="3">
    <source>
        <dbReference type="EMBL" id="AMK96746.1"/>
    </source>
</evidence>
<reference evidence="4" key="2">
    <citation type="submission" date="2017-06" db="EMBL/GenBank/DDBJ databases">
        <title>Structure and comparision analysis of complete mitochondrion ans plastid genome of economic red alga Gracilaaria chilensis.</title>
        <authorList>
            <person name="Liu N."/>
            <person name="Zhang L."/>
            <person name="Liu T."/>
        </authorList>
    </citation>
    <scope>NUCLEOTIDE SEQUENCE</scope>
</reference>
<dbReference type="GeneID" id="27219458"/>
<evidence type="ECO:0000259" key="2">
    <source>
        <dbReference type="Pfam" id="PF02470"/>
    </source>
</evidence>
<dbReference type="PANTHER" id="PTHR34675">
    <property type="entry name" value="PROTEIN TRIGALACTOSYLDIACYLGLYCEROL 2, CHLOROPLASTIC"/>
    <property type="match status" value="1"/>
</dbReference>
<keyword evidence="1" id="KW-1133">Transmembrane helix</keyword>
<keyword evidence="1" id="KW-0472">Membrane</keyword>
<evidence type="ECO:0000313" key="4">
    <source>
        <dbReference type="EMBL" id="ASP44641.1"/>
    </source>
</evidence>
<dbReference type="InterPro" id="IPR039342">
    <property type="entry name" value="TGD2-like"/>
</dbReference>
<evidence type="ECO:0000256" key="1">
    <source>
        <dbReference type="SAM" id="Phobius"/>
    </source>
</evidence>
<geneLocation type="plastid" evidence="3"/>
<keyword evidence="3" id="KW-0934">Plastid</keyword>
<feature type="transmembrane region" description="Helical" evidence="1">
    <location>
        <begin position="12"/>
        <end position="33"/>
    </location>
</feature>
<accession>A0A141SEM8</accession>
<dbReference type="PANTHER" id="PTHR34675:SF1">
    <property type="entry name" value="PROTEIN TRIGALACTOSYLDIACYLGLYCEROL 2, CHLOROPLASTIC"/>
    <property type="match status" value="1"/>
</dbReference>
<keyword evidence="1" id="KW-0812">Transmembrane</keyword>
<reference evidence="3" key="1">
    <citation type="submission" date="2015-07" db="EMBL/GenBank/DDBJ databases">
        <title>Reconstructing the complex evolutionary history of mobile plasmids in red algal genomes.</title>
        <authorList>
            <person name="Lee J."/>
            <person name="Kim K.M."/>
            <person name="Yang E.C."/>
            <person name="Miller K.A."/>
            <person name="Boo S.M."/>
            <person name="Bhattacharya D."/>
            <person name="Yoon H.S."/>
        </authorList>
    </citation>
    <scope>NUCLEOTIDE SEQUENCE</scope>
</reference>
<dbReference type="AlphaFoldDB" id="A0A141SEM8"/>
<dbReference type="EMBL" id="KT266788">
    <property type="protein sequence ID" value="AMK96746.1"/>
    <property type="molecule type" value="Genomic_DNA"/>
</dbReference>
<feature type="domain" description="Mce/MlaD" evidence="2">
    <location>
        <begin position="39"/>
        <end position="114"/>
    </location>
</feature>
<organism evidence="3">
    <name type="scientific">Agarophyton chilense</name>
    <name type="common">Red seaweed</name>
    <name type="synonym">Gracilaria chilensis</name>
    <dbReference type="NCBI Taxonomy" id="2510777"/>
    <lineage>
        <taxon>Eukaryota</taxon>
        <taxon>Rhodophyta</taxon>
        <taxon>Florideophyceae</taxon>
        <taxon>Rhodymeniophycidae</taxon>
        <taxon>Gracilariales</taxon>
        <taxon>Gracilariaceae</taxon>
        <taxon>Agarophyton</taxon>
    </lineage>
</organism>
<dbReference type="RefSeq" id="YP_009244504.1">
    <property type="nucleotide sequence ID" value="NC_029860.1"/>
</dbReference>
<dbReference type="EMBL" id="MF401963">
    <property type="protein sequence ID" value="ASP44641.1"/>
    <property type="molecule type" value="Genomic_DNA"/>
</dbReference>
<proteinExistence type="predicted"/>
<protein>
    <recommendedName>
        <fullName evidence="2">Mce/MlaD domain-containing protein</fullName>
    </recommendedName>
</protein>